<keyword evidence="4" id="KW-1185">Reference proteome</keyword>
<evidence type="ECO:0000256" key="1">
    <source>
        <dbReference type="ARBA" id="ARBA00022679"/>
    </source>
</evidence>
<dbReference type="GO" id="GO:0016757">
    <property type="term" value="F:glycosyltransferase activity"/>
    <property type="evidence" value="ECO:0007669"/>
    <property type="project" value="InterPro"/>
</dbReference>
<keyword evidence="1 3" id="KW-0808">Transferase</keyword>
<evidence type="ECO:0000259" key="2">
    <source>
        <dbReference type="Pfam" id="PF00534"/>
    </source>
</evidence>
<dbReference type="PANTHER" id="PTHR45947">
    <property type="entry name" value="SULFOQUINOVOSYL TRANSFERASE SQD2"/>
    <property type="match status" value="1"/>
</dbReference>
<protein>
    <submittedName>
        <fullName evidence="3">Glycosyltransferase family 4 protein</fullName>
    </submittedName>
</protein>
<reference evidence="3 4" key="1">
    <citation type="submission" date="2019-04" db="EMBL/GenBank/DDBJ databases">
        <authorList>
            <person name="Dong K."/>
        </authorList>
    </citation>
    <scope>NUCLEOTIDE SEQUENCE [LARGE SCALE GENOMIC DNA]</scope>
    <source>
        <strain evidence="4">dk3543</strain>
    </source>
</reference>
<dbReference type="PANTHER" id="PTHR45947:SF3">
    <property type="entry name" value="SULFOQUINOVOSYL TRANSFERASE SQD2"/>
    <property type="match status" value="1"/>
</dbReference>
<sequence length="383" mass="42251">MRVERVLVLVAHFPPAFLGGGPIRTLDAFVRAAPGDVSVDVLTSDRDLHQSVQLRVASDQWIESEHGRIKYASVGSLSGFLRTLLGTSRPRPDVVYVNSFFHPLFSILPWLLLRLGCWRGATFLLAPRGEFGHEALAIKTTKKMAVIRLFKLLRLPRRVVWHASTEAEAVSIRRVMGEDARIVVRRDDTDLPDTARAVVAREPGPFRLVHLGRLVPIKGLDVLLVALREVNSPVVLDVYGPFEDPGHVDLCRSLATRLPPHVRVNVAGPVRPEEVEGVLAAADLMAMPTRQESFGHVIAEALSASCPVMIPDTTPWTDVLRAGGGVVVEDREPTTWTRALDDYLAAGPDAWTERRQLAGAAYDKWVVESADAHVVEKLRALTR</sequence>
<dbReference type="AlphaFoldDB" id="A0A4V5TKH9"/>
<accession>A0A4V5TKH9</accession>
<dbReference type="OrthoDB" id="8878585at2"/>
<dbReference type="Gene3D" id="3.40.50.2000">
    <property type="entry name" value="Glycogen Phosphorylase B"/>
    <property type="match status" value="1"/>
</dbReference>
<dbReference type="RefSeq" id="WP_137064168.1">
    <property type="nucleotide sequence ID" value="NZ_CP040748.1"/>
</dbReference>
<dbReference type="EMBL" id="SZPY01000001">
    <property type="protein sequence ID" value="TKI63703.1"/>
    <property type="molecule type" value="Genomic_DNA"/>
</dbReference>
<evidence type="ECO:0000313" key="3">
    <source>
        <dbReference type="EMBL" id="TKI63703.1"/>
    </source>
</evidence>
<evidence type="ECO:0000313" key="4">
    <source>
        <dbReference type="Proteomes" id="UP000307808"/>
    </source>
</evidence>
<dbReference type="Proteomes" id="UP000307808">
    <property type="component" value="Unassembled WGS sequence"/>
</dbReference>
<dbReference type="Pfam" id="PF00534">
    <property type="entry name" value="Glycos_transf_1"/>
    <property type="match status" value="1"/>
</dbReference>
<organism evidence="3 4">
    <name type="scientific">Nocardioides jishulii</name>
    <dbReference type="NCBI Taxonomy" id="2575440"/>
    <lineage>
        <taxon>Bacteria</taxon>
        <taxon>Bacillati</taxon>
        <taxon>Actinomycetota</taxon>
        <taxon>Actinomycetes</taxon>
        <taxon>Propionibacteriales</taxon>
        <taxon>Nocardioidaceae</taxon>
        <taxon>Nocardioides</taxon>
    </lineage>
</organism>
<dbReference type="CDD" id="cd03801">
    <property type="entry name" value="GT4_PimA-like"/>
    <property type="match status" value="1"/>
</dbReference>
<feature type="domain" description="Glycosyl transferase family 1" evidence="2">
    <location>
        <begin position="196"/>
        <end position="347"/>
    </location>
</feature>
<dbReference type="SUPFAM" id="SSF53756">
    <property type="entry name" value="UDP-Glycosyltransferase/glycogen phosphorylase"/>
    <property type="match status" value="1"/>
</dbReference>
<proteinExistence type="predicted"/>
<name>A0A4V5TKH9_9ACTN</name>
<dbReference type="InterPro" id="IPR001296">
    <property type="entry name" value="Glyco_trans_1"/>
</dbReference>
<comment type="caution">
    <text evidence="3">The sequence shown here is derived from an EMBL/GenBank/DDBJ whole genome shotgun (WGS) entry which is preliminary data.</text>
</comment>
<dbReference type="InterPro" id="IPR050194">
    <property type="entry name" value="Glycosyltransferase_grp1"/>
</dbReference>
<gene>
    <name evidence="3" type="ORF">FC770_00485</name>
</gene>